<organism evidence="1 2">
    <name type="scientific">Scleroderma citrinum Foug A</name>
    <dbReference type="NCBI Taxonomy" id="1036808"/>
    <lineage>
        <taxon>Eukaryota</taxon>
        <taxon>Fungi</taxon>
        <taxon>Dikarya</taxon>
        <taxon>Basidiomycota</taxon>
        <taxon>Agaricomycotina</taxon>
        <taxon>Agaricomycetes</taxon>
        <taxon>Agaricomycetidae</taxon>
        <taxon>Boletales</taxon>
        <taxon>Sclerodermatineae</taxon>
        <taxon>Sclerodermataceae</taxon>
        <taxon>Scleroderma</taxon>
    </lineage>
</organism>
<keyword evidence="2" id="KW-1185">Reference proteome</keyword>
<feature type="non-terminal residue" evidence="1">
    <location>
        <position position="367"/>
    </location>
</feature>
<evidence type="ECO:0000313" key="2">
    <source>
        <dbReference type="Proteomes" id="UP000053989"/>
    </source>
</evidence>
<reference evidence="1 2" key="1">
    <citation type="submission" date="2014-04" db="EMBL/GenBank/DDBJ databases">
        <authorList>
            <consortium name="DOE Joint Genome Institute"/>
            <person name="Kuo A."/>
            <person name="Kohler A."/>
            <person name="Nagy L.G."/>
            <person name="Floudas D."/>
            <person name="Copeland A."/>
            <person name="Barry K.W."/>
            <person name="Cichocki N."/>
            <person name="Veneault-Fourrey C."/>
            <person name="LaButti K."/>
            <person name="Lindquist E.A."/>
            <person name="Lipzen A."/>
            <person name="Lundell T."/>
            <person name="Morin E."/>
            <person name="Murat C."/>
            <person name="Sun H."/>
            <person name="Tunlid A."/>
            <person name="Henrissat B."/>
            <person name="Grigoriev I.V."/>
            <person name="Hibbett D.S."/>
            <person name="Martin F."/>
            <person name="Nordberg H.P."/>
            <person name="Cantor M.N."/>
            <person name="Hua S.X."/>
        </authorList>
    </citation>
    <scope>NUCLEOTIDE SEQUENCE [LARGE SCALE GENOMIC DNA]</scope>
    <source>
        <strain evidence="1 2">Foug A</strain>
    </source>
</reference>
<dbReference type="OrthoDB" id="2691215at2759"/>
<reference evidence="2" key="2">
    <citation type="submission" date="2015-01" db="EMBL/GenBank/DDBJ databases">
        <title>Evolutionary Origins and Diversification of the Mycorrhizal Mutualists.</title>
        <authorList>
            <consortium name="DOE Joint Genome Institute"/>
            <consortium name="Mycorrhizal Genomics Consortium"/>
            <person name="Kohler A."/>
            <person name="Kuo A."/>
            <person name="Nagy L.G."/>
            <person name="Floudas D."/>
            <person name="Copeland A."/>
            <person name="Barry K.W."/>
            <person name="Cichocki N."/>
            <person name="Veneault-Fourrey C."/>
            <person name="LaButti K."/>
            <person name="Lindquist E.A."/>
            <person name="Lipzen A."/>
            <person name="Lundell T."/>
            <person name="Morin E."/>
            <person name="Murat C."/>
            <person name="Riley R."/>
            <person name="Ohm R."/>
            <person name="Sun H."/>
            <person name="Tunlid A."/>
            <person name="Henrissat B."/>
            <person name="Grigoriev I.V."/>
            <person name="Hibbett D.S."/>
            <person name="Martin F."/>
        </authorList>
    </citation>
    <scope>NUCLEOTIDE SEQUENCE [LARGE SCALE GENOMIC DNA]</scope>
    <source>
        <strain evidence="2">Foug A</strain>
    </source>
</reference>
<evidence type="ECO:0000313" key="1">
    <source>
        <dbReference type="EMBL" id="KIM49994.1"/>
    </source>
</evidence>
<sequence>SQQLTYGEAFYEAYEARFTIRLSVENMPETAYPSIDDMTLRLSCYAAEIALRVYFQDIRKLVHDNVHAILQPFLNSNNRAAKQDAKDRYACLSKWCDEDYPLSYDPRVLSNLLRSVTPQQEQRFELTASSLGQRPLSFLVDAIIRHASGQQHRRQPPFIQGGHFLPVIRVAIDEIRSNASIAGHGGPSETMFIRNAITLACETLQINHVPWSRNQDNHSGRAPTIIVHDVWLNLGAKDKTLPPAFLSQQQSNNALAFQASQKIQAKDPRGQWSALDIRLNTFHTVLHKTNLPSEWDIEHVMDDIPPYIIDAYSYVQRIYNSSKPLHQLAVICSIICAGIIPNIFAPEMKKIPQNKTQYLRYIQGLEW</sequence>
<dbReference type="Proteomes" id="UP000053989">
    <property type="component" value="Unassembled WGS sequence"/>
</dbReference>
<accession>A0A0C3D0R5</accession>
<gene>
    <name evidence="1" type="ORF">SCLCIDRAFT_12405</name>
</gene>
<proteinExistence type="predicted"/>
<feature type="non-terminal residue" evidence="1">
    <location>
        <position position="1"/>
    </location>
</feature>
<dbReference type="InParanoid" id="A0A0C3D0R5"/>
<dbReference type="AlphaFoldDB" id="A0A0C3D0R5"/>
<dbReference type="EMBL" id="KN822864">
    <property type="protein sequence ID" value="KIM49994.1"/>
    <property type="molecule type" value="Genomic_DNA"/>
</dbReference>
<dbReference type="HOGENOM" id="CLU_755591_0_0_1"/>
<name>A0A0C3D0R5_9AGAM</name>
<protein>
    <submittedName>
        <fullName evidence="1">Uncharacterized protein</fullName>
    </submittedName>
</protein>
<dbReference type="STRING" id="1036808.A0A0C3D0R5"/>